<name>A0A344LAY0_9PSEU</name>
<dbReference type="KEGG" id="aab:A4R43_24110"/>
<evidence type="ECO:0000256" key="1">
    <source>
        <dbReference type="ARBA" id="ARBA00010646"/>
    </source>
</evidence>
<accession>A0A344LAY0</accession>
<evidence type="ECO:0000313" key="3">
    <source>
        <dbReference type="Proteomes" id="UP000250434"/>
    </source>
</evidence>
<dbReference type="Pfam" id="PF01183">
    <property type="entry name" value="Glyco_hydro_25"/>
    <property type="match status" value="1"/>
</dbReference>
<evidence type="ECO:0000313" key="2">
    <source>
        <dbReference type="EMBL" id="AXB45204.1"/>
    </source>
</evidence>
<dbReference type="Proteomes" id="UP000250434">
    <property type="component" value="Chromosome"/>
</dbReference>
<dbReference type="OrthoDB" id="3698205at2"/>
<dbReference type="InterPro" id="IPR002053">
    <property type="entry name" value="Glyco_hydro_25"/>
</dbReference>
<dbReference type="AlphaFoldDB" id="A0A344LAY0"/>
<dbReference type="SUPFAM" id="SSF51445">
    <property type="entry name" value="(Trans)glycosidases"/>
    <property type="match status" value="1"/>
</dbReference>
<keyword evidence="3" id="KW-1185">Reference proteome</keyword>
<reference evidence="2 3" key="1">
    <citation type="submission" date="2016-04" db="EMBL/GenBank/DDBJ databases">
        <title>Complete genome sequence and analysis of deep-sea sediment isolate, Amycolatopsis sp. WP1.</title>
        <authorList>
            <person name="Wang H."/>
            <person name="Chen S."/>
            <person name="Wu Q."/>
        </authorList>
    </citation>
    <scope>NUCLEOTIDE SEQUENCE [LARGE SCALE GENOMIC DNA]</scope>
    <source>
        <strain evidence="2 3">WP1</strain>
    </source>
</reference>
<protein>
    <submittedName>
        <fullName evidence="2">Lysozyme</fullName>
    </submittedName>
</protein>
<dbReference type="Gene3D" id="3.20.20.80">
    <property type="entry name" value="Glycosidases"/>
    <property type="match status" value="1"/>
</dbReference>
<proteinExistence type="inferred from homology"/>
<gene>
    <name evidence="2" type="ORF">A4R43_24110</name>
</gene>
<sequence length="204" mass="22596">MREPEPERGINLSHHETVDDWKTVRANGVLFSSVTITESTNWSDTAAIRNVRAAQSAGLHTGARHFARPGSVHEQVTHFLRTASPLGVFAPGSLAPSLDVRAPGISDRFIKSWIRGLRHAANIKRVLVYAGYEQWLHELHPDKWADSEVVLWLARHNGIPGRPGWFHSRLGVHQHGSGDDAPGFHGEIGYDAVVYPFVLADLLL</sequence>
<dbReference type="GO" id="GO:0016998">
    <property type="term" value="P:cell wall macromolecule catabolic process"/>
    <property type="evidence" value="ECO:0007669"/>
    <property type="project" value="InterPro"/>
</dbReference>
<dbReference type="GO" id="GO:0009253">
    <property type="term" value="P:peptidoglycan catabolic process"/>
    <property type="evidence" value="ECO:0007669"/>
    <property type="project" value="InterPro"/>
</dbReference>
<comment type="similarity">
    <text evidence="1">Belongs to the glycosyl hydrolase 25 family.</text>
</comment>
<organism evidence="2 3">
    <name type="scientific">Amycolatopsis albispora</name>
    <dbReference type="NCBI Taxonomy" id="1804986"/>
    <lineage>
        <taxon>Bacteria</taxon>
        <taxon>Bacillati</taxon>
        <taxon>Actinomycetota</taxon>
        <taxon>Actinomycetes</taxon>
        <taxon>Pseudonocardiales</taxon>
        <taxon>Pseudonocardiaceae</taxon>
        <taxon>Amycolatopsis</taxon>
    </lineage>
</organism>
<dbReference type="GO" id="GO:0003796">
    <property type="term" value="F:lysozyme activity"/>
    <property type="evidence" value="ECO:0007669"/>
    <property type="project" value="InterPro"/>
</dbReference>
<dbReference type="InterPro" id="IPR017853">
    <property type="entry name" value="GH"/>
</dbReference>
<dbReference type="PROSITE" id="PS51904">
    <property type="entry name" value="GLYCOSYL_HYDROL_F25_2"/>
    <property type="match status" value="1"/>
</dbReference>
<dbReference type="RefSeq" id="WP_113694459.1">
    <property type="nucleotide sequence ID" value="NZ_CP015163.1"/>
</dbReference>
<dbReference type="EMBL" id="CP015163">
    <property type="protein sequence ID" value="AXB45204.1"/>
    <property type="molecule type" value="Genomic_DNA"/>
</dbReference>